<name>A0AAV1I3F1_9CHLO</name>
<dbReference type="Proteomes" id="UP001314263">
    <property type="component" value="Unassembled WGS sequence"/>
</dbReference>
<proteinExistence type="predicted"/>
<accession>A0AAV1I3F1</accession>
<sequence>MNLLSLGSEALIAQHPEHPYVTVWSRVWRLRAATHRLGGRPHCRAGHAMTGVPFAWTCTVVREAQRRAISAKEPLHGRAYAGQVRLGASFGLASKSDMRSHLYLFKELQLAALQACST</sequence>
<evidence type="ECO:0000313" key="2">
    <source>
        <dbReference type="Proteomes" id="UP001314263"/>
    </source>
</evidence>
<protein>
    <submittedName>
        <fullName evidence="1">Uncharacterized protein</fullName>
    </submittedName>
</protein>
<dbReference type="EMBL" id="CAUYUE010000006">
    <property type="protein sequence ID" value="CAK0779727.1"/>
    <property type="molecule type" value="Genomic_DNA"/>
</dbReference>
<organism evidence="1 2">
    <name type="scientific">Coccomyxa viridis</name>
    <dbReference type="NCBI Taxonomy" id="1274662"/>
    <lineage>
        <taxon>Eukaryota</taxon>
        <taxon>Viridiplantae</taxon>
        <taxon>Chlorophyta</taxon>
        <taxon>core chlorophytes</taxon>
        <taxon>Trebouxiophyceae</taxon>
        <taxon>Trebouxiophyceae incertae sedis</taxon>
        <taxon>Coccomyxaceae</taxon>
        <taxon>Coccomyxa</taxon>
    </lineage>
</organism>
<gene>
    <name evidence="1" type="ORF">CVIRNUC_004836</name>
</gene>
<reference evidence="1 2" key="1">
    <citation type="submission" date="2023-10" db="EMBL/GenBank/DDBJ databases">
        <authorList>
            <person name="Maclean D."/>
            <person name="Macfadyen A."/>
        </authorList>
    </citation>
    <scope>NUCLEOTIDE SEQUENCE [LARGE SCALE GENOMIC DNA]</scope>
</reference>
<comment type="caution">
    <text evidence="1">The sequence shown here is derived from an EMBL/GenBank/DDBJ whole genome shotgun (WGS) entry which is preliminary data.</text>
</comment>
<evidence type="ECO:0000313" key="1">
    <source>
        <dbReference type="EMBL" id="CAK0779727.1"/>
    </source>
</evidence>
<keyword evidence="2" id="KW-1185">Reference proteome</keyword>
<dbReference type="AlphaFoldDB" id="A0AAV1I3F1"/>